<evidence type="ECO:0000313" key="9">
    <source>
        <dbReference type="EMBL" id="KAK4496476.1"/>
    </source>
</evidence>
<dbReference type="PANTHER" id="PTHR31845">
    <property type="entry name" value="FINGER DOMAIN PROTEIN, PUTATIVE-RELATED"/>
    <property type="match status" value="1"/>
</dbReference>
<keyword evidence="10" id="KW-1185">Reference proteome</keyword>
<keyword evidence="3" id="KW-0862">Zinc</keyword>
<evidence type="ECO:0000256" key="3">
    <source>
        <dbReference type="ARBA" id="ARBA00022833"/>
    </source>
</evidence>
<comment type="caution">
    <text evidence="9">The sequence shown here is derived from an EMBL/GenBank/DDBJ whole genome shotgun (WGS) entry which is preliminary data.</text>
</comment>
<feature type="region of interest" description="Disordered" evidence="8">
    <location>
        <begin position="1"/>
        <end position="22"/>
    </location>
</feature>
<keyword evidence="6" id="KW-0804">Transcription</keyword>
<feature type="compositionally biased region" description="Basic and acidic residues" evidence="8">
    <location>
        <begin position="7"/>
        <end position="22"/>
    </location>
</feature>
<keyword evidence="7" id="KW-0539">Nucleus</keyword>
<dbReference type="EMBL" id="JAXOVC010000010">
    <property type="protein sequence ID" value="KAK4496476.1"/>
    <property type="molecule type" value="Genomic_DNA"/>
</dbReference>
<keyword evidence="5" id="KW-0238">DNA-binding</keyword>
<evidence type="ECO:0000256" key="5">
    <source>
        <dbReference type="ARBA" id="ARBA00023125"/>
    </source>
</evidence>
<evidence type="ECO:0008006" key="11">
    <source>
        <dbReference type="Google" id="ProtNLM"/>
    </source>
</evidence>
<organism evidence="9 10">
    <name type="scientific">Zasmidium cellare</name>
    <name type="common">Wine cellar mold</name>
    <name type="synonym">Racodium cellare</name>
    <dbReference type="NCBI Taxonomy" id="395010"/>
    <lineage>
        <taxon>Eukaryota</taxon>
        <taxon>Fungi</taxon>
        <taxon>Dikarya</taxon>
        <taxon>Ascomycota</taxon>
        <taxon>Pezizomycotina</taxon>
        <taxon>Dothideomycetes</taxon>
        <taxon>Dothideomycetidae</taxon>
        <taxon>Mycosphaerellales</taxon>
        <taxon>Mycosphaerellaceae</taxon>
        <taxon>Zasmidium</taxon>
    </lineage>
</organism>
<protein>
    <recommendedName>
        <fullName evidence="11">Transcription factor domain-containing protein</fullName>
    </recommendedName>
</protein>
<evidence type="ECO:0000256" key="2">
    <source>
        <dbReference type="ARBA" id="ARBA00022723"/>
    </source>
</evidence>
<keyword evidence="2" id="KW-0479">Metal-binding</keyword>
<dbReference type="Proteomes" id="UP001305779">
    <property type="component" value="Unassembled WGS sequence"/>
</dbReference>
<name>A0ABR0E5G8_ZASCE</name>
<evidence type="ECO:0000256" key="4">
    <source>
        <dbReference type="ARBA" id="ARBA00023015"/>
    </source>
</evidence>
<proteinExistence type="predicted"/>
<dbReference type="PANTHER" id="PTHR31845:SF34">
    <property type="entry name" value="TRANSCRIPTIONAL ACTIVATOR OF PROTEASES PRTT"/>
    <property type="match status" value="1"/>
</dbReference>
<gene>
    <name evidence="9" type="ORF">PRZ48_012456</name>
</gene>
<reference evidence="9 10" key="1">
    <citation type="journal article" date="2023" name="G3 (Bethesda)">
        <title>A chromosome-level genome assembly of Zasmidium syzygii isolated from banana leaves.</title>
        <authorList>
            <person name="van Westerhoven A.C."/>
            <person name="Mehrabi R."/>
            <person name="Talebi R."/>
            <person name="Steentjes M.B.F."/>
            <person name="Corcolon B."/>
            <person name="Chong P.A."/>
            <person name="Kema G.H.J."/>
            <person name="Seidl M.F."/>
        </authorList>
    </citation>
    <scope>NUCLEOTIDE SEQUENCE [LARGE SCALE GENOMIC DNA]</scope>
    <source>
        <strain evidence="9 10">P124</strain>
    </source>
</reference>
<evidence type="ECO:0000256" key="6">
    <source>
        <dbReference type="ARBA" id="ARBA00023163"/>
    </source>
</evidence>
<evidence type="ECO:0000256" key="8">
    <source>
        <dbReference type="SAM" id="MobiDB-lite"/>
    </source>
</evidence>
<dbReference type="InterPro" id="IPR051089">
    <property type="entry name" value="prtT"/>
</dbReference>
<keyword evidence="4" id="KW-0805">Transcription regulation</keyword>
<comment type="subcellular location">
    <subcellularLocation>
        <location evidence="1">Nucleus</location>
    </subcellularLocation>
</comment>
<evidence type="ECO:0000313" key="10">
    <source>
        <dbReference type="Proteomes" id="UP001305779"/>
    </source>
</evidence>
<sequence>MTAASWTRDKTSPERTSSDENRVASLERTVFRLSEAIGLDVEHQSISQPEVSVLRQVDKANIDQEAPLLVIRDAASGDNTGLDPRLGTANIVEKGFISGDEAKQLLAIFQTHYRRWIALRESDESTSNMNIRGSPLLLCACCLIAVRHWSSERARHIVDALFAEAKALLSQQLLQSPQPLAFFQAVLVFSLWSTTIGQTPLSIDAWLLTGFAIQHASASDVFREAPYSSSLDSEFGSTVGKLLLWNRLCLAHLHACIGMRRNSMVSKAEVERIRKRLPPGELSNFEIRMVAETNLYWTLYDNAVASSVNLPQAQAALQSWKHVWNFLFDQPRFQFLQMGYHFAQLLVFEQSLNNKSAAVRESLLSEMVRLCSAILQVAMETSDDRTKHLTDHIYHMITFAAVTLCRLLCKYETQLQARINISDSDTLVLDTSTWLRSLGSPFHVGHTMGDVIDAAHRKLRPSVHVELRRTSEPQQPTPDQAIFPDFIGMGMDTLDIDWDAMLPDWQSLASDDITQTVMPPG</sequence>
<evidence type="ECO:0000256" key="7">
    <source>
        <dbReference type="ARBA" id="ARBA00023242"/>
    </source>
</evidence>
<accession>A0ABR0E5G8</accession>
<evidence type="ECO:0000256" key="1">
    <source>
        <dbReference type="ARBA" id="ARBA00004123"/>
    </source>
</evidence>
<dbReference type="CDD" id="cd12148">
    <property type="entry name" value="fungal_TF_MHR"/>
    <property type="match status" value="1"/>
</dbReference>